<proteinExistence type="inferred from homology"/>
<evidence type="ECO:0000313" key="8">
    <source>
        <dbReference type="Proteomes" id="UP000298347"/>
    </source>
</evidence>
<name>A0A4Z0GM26_9BACL</name>
<dbReference type="PROSITE" id="PS01040">
    <property type="entry name" value="SBP_BACTERIAL_5"/>
    <property type="match status" value="1"/>
</dbReference>
<comment type="similarity">
    <text evidence="2">Belongs to the bacterial solute-binding protein 5 family.</text>
</comment>
<dbReference type="PANTHER" id="PTHR30290:SF10">
    <property type="entry name" value="PERIPLASMIC OLIGOPEPTIDE-BINDING PROTEIN-RELATED"/>
    <property type="match status" value="1"/>
</dbReference>
<evidence type="ECO:0000256" key="1">
    <source>
        <dbReference type="ARBA" id="ARBA00004193"/>
    </source>
</evidence>
<dbReference type="FunFam" id="3.10.105.10:FF:000001">
    <property type="entry name" value="Oligopeptide ABC transporter, oligopeptide-binding protein"/>
    <property type="match status" value="1"/>
</dbReference>
<dbReference type="OrthoDB" id="9801912at2"/>
<comment type="subcellular location">
    <subcellularLocation>
        <location evidence="1">Cell membrane</location>
        <topology evidence="1">Lipid-anchor</topology>
    </subcellularLocation>
</comment>
<dbReference type="SUPFAM" id="SSF53850">
    <property type="entry name" value="Periplasmic binding protein-like II"/>
    <property type="match status" value="1"/>
</dbReference>
<comment type="caution">
    <text evidence="7">The sequence shown here is derived from an EMBL/GenBank/DDBJ whole genome shotgun (WGS) entry which is preliminary data.</text>
</comment>
<dbReference type="GO" id="GO:0042597">
    <property type="term" value="C:periplasmic space"/>
    <property type="evidence" value="ECO:0007669"/>
    <property type="project" value="UniProtKB-ARBA"/>
</dbReference>
<evidence type="ECO:0000256" key="2">
    <source>
        <dbReference type="ARBA" id="ARBA00005695"/>
    </source>
</evidence>
<reference evidence="7 8" key="1">
    <citation type="journal article" date="2015" name="Int. J. Syst. Evol. Microbiol.">
        <title>Sporolactobacillus shoreae sp. nov. and Sporolactobacillus spathodeae sp. nov., two spore-forming lactic acid bacteria isolated from tree barks in Thailand.</title>
        <authorList>
            <person name="Thamacharoensuk T."/>
            <person name="Kitahara M."/>
            <person name="Ohkuma M."/>
            <person name="Thongchul N."/>
            <person name="Tanasupawat S."/>
        </authorList>
    </citation>
    <scope>NUCLEOTIDE SEQUENCE [LARGE SCALE GENOMIC DNA]</scope>
    <source>
        <strain evidence="7 8">BK92</strain>
    </source>
</reference>
<organism evidence="7 8">
    <name type="scientific">Sporolactobacillus shoreae</name>
    <dbReference type="NCBI Taxonomy" id="1465501"/>
    <lineage>
        <taxon>Bacteria</taxon>
        <taxon>Bacillati</taxon>
        <taxon>Bacillota</taxon>
        <taxon>Bacilli</taxon>
        <taxon>Bacillales</taxon>
        <taxon>Sporolactobacillaceae</taxon>
        <taxon>Sporolactobacillus</taxon>
    </lineage>
</organism>
<dbReference type="GO" id="GO:1904680">
    <property type="term" value="F:peptide transmembrane transporter activity"/>
    <property type="evidence" value="ECO:0007669"/>
    <property type="project" value="TreeGrafter"/>
</dbReference>
<dbReference type="Gene3D" id="3.10.105.10">
    <property type="entry name" value="Dipeptide-binding Protein, Domain 3"/>
    <property type="match status" value="1"/>
</dbReference>
<evidence type="ECO:0000256" key="4">
    <source>
        <dbReference type="ARBA" id="ARBA00022729"/>
    </source>
</evidence>
<dbReference type="Gene3D" id="3.90.76.10">
    <property type="entry name" value="Dipeptide-binding Protein, Domain 1"/>
    <property type="match status" value="1"/>
</dbReference>
<dbReference type="PROSITE" id="PS51257">
    <property type="entry name" value="PROKAR_LIPOPROTEIN"/>
    <property type="match status" value="1"/>
</dbReference>
<dbReference type="PIRSF" id="PIRSF002741">
    <property type="entry name" value="MppA"/>
    <property type="match status" value="1"/>
</dbReference>
<dbReference type="GO" id="GO:0043190">
    <property type="term" value="C:ATP-binding cassette (ABC) transporter complex"/>
    <property type="evidence" value="ECO:0007669"/>
    <property type="project" value="InterPro"/>
</dbReference>
<dbReference type="EMBL" id="SRJD01000016">
    <property type="protein sequence ID" value="TGA97168.1"/>
    <property type="molecule type" value="Genomic_DNA"/>
</dbReference>
<dbReference type="InterPro" id="IPR000914">
    <property type="entry name" value="SBP_5_dom"/>
</dbReference>
<dbReference type="Pfam" id="PF00496">
    <property type="entry name" value="SBP_bac_5"/>
    <property type="match status" value="1"/>
</dbReference>
<feature type="signal peptide" evidence="5">
    <location>
        <begin position="1"/>
        <end position="23"/>
    </location>
</feature>
<keyword evidence="3" id="KW-0813">Transport</keyword>
<dbReference type="CDD" id="cd08504">
    <property type="entry name" value="PBP2_OppA"/>
    <property type="match status" value="1"/>
</dbReference>
<gene>
    <name evidence="7" type="ORF">E4665_12810</name>
</gene>
<keyword evidence="4 5" id="KW-0732">Signal</keyword>
<evidence type="ECO:0000259" key="6">
    <source>
        <dbReference type="Pfam" id="PF00496"/>
    </source>
</evidence>
<feature type="chain" id="PRO_5038904480" evidence="5">
    <location>
        <begin position="24"/>
        <end position="559"/>
    </location>
</feature>
<sequence>MTRKTKFRLSVSLFLSLVLILSACGSSTSSKNTGSVQLAAKQQLNLTTTSDIPTLNYTQATDTQSTNTLEMVNSGLTRMHDGKVEWDLAAGAPKVSADKKTYTFTLRKGIKWSDGKPVTAQDFVFGWHYENDPKAKPAYNFLYASASIKNAAKIQNPKDPMYGKYNNLGIKAIGTDQVQITFDQPAPPFFLSLLSTPGFFPQRQDFVTKQGANFAQGPQNLLYDGPFKLQSWSKGSGWTYVKNKDYWNASKIHLTQVNFKVITVEATRINLYKTGASDAIENLSGDFTDQLKKTNPGEVHSGLTSTTRFLYVNQKTNKYLRNLSLRKALNESIDRESFVKTLMNNGSVASHFAVPQDFVKGPDGKDFRSVAPKGYLIDESTKQAQSDWNTAKKELGIKTLNLTLLTQDGDQLKNWDQYLVSQIESKLKGVQIKINQQPFANFLKLQTGFNFDLSYGGWAPDYQDPMTYLDMFTTDQPENSSAWSNKSYDKLIADAQTQTNLTTRWDDLQSAEKILIQDVGIIPIDQDGQVWVQKPYVKGLQYPIYGPTVDLTGAYILKH</sequence>
<evidence type="ECO:0000256" key="3">
    <source>
        <dbReference type="ARBA" id="ARBA00022448"/>
    </source>
</evidence>
<dbReference type="Gene3D" id="3.40.190.10">
    <property type="entry name" value="Periplasmic binding protein-like II"/>
    <property type="match status" value="1"/>
</dbReference>
<dbReference type="InterPro" id="IPR030678">
    <property type="entry name" value="Peptide/Ni-bd"/>
</dbReference>
<dbReference type="AlphaFoldDB" id="A0A4Z0GM26"/>
<evidence type="ECO:0000256" key="5">
    <source>
        <dbReference type="SAM" id="SignalP"/>
    </source>
</evidence>
<protein>
    <submittedName>
        <fullName evidence="7">Peptide ABC transporter substrate-binding protein</fullName>
    </submittedName>
</protein>
<evidence type="ECO:0000313" key="7">
    <source>
        <dbReference type="EMBL" id="TGA97168.1"/>
    </source>
</evidence>
<feature type="domain" description="Solute-binding protein family 5" evidence="6">
    <location>
        <begin position="84"/>
        <end position="477"/>
    </location>
</feature>
<dbReference type="GO" id="GO:0015833">
    <property type="term" value="P:peptide transport"/>
    <property type="evidence" value="ECO:0007669"/>
    <property type="project" value="TreeGrafter"/>
</dbReference>
<keyword evidence="8" id="KW-1185">Reference proteome</keyword>
<accession>A0A4Z0GM26</accession>
<dbReference type="PANTHER" id="PTHR30290">
    <property type="entry name" value="PERIPLASMIC BINDING COMPONENT OF ABC TRANSPORTER"/>
    <property type="match status" value="1"/>
</dbReference>
<dbReference type="InterPro" id="IPR023765">
    <property type="entry name" value="SBP_5_CS"/>
</dbReference>
<dbReference type="Proteomes" id="UP000298347">
    <property type="component" value="Unassembled WGS sequence"/>
</dbReference>
<dbReference type="InterPro" id="IPR039424">
    <property type="entry name" value="SBP_5"/>
</dbReference>